<proteinExistence type="predicted"/>
<evidence type="ECO:0000313" key="2">
    <source>
        <dbReference type="Proteomes" id="UP000250043"/>
    </source>
</evidence>
<name>A0A8E2AUL5_9APHY</name>
<sequence length="93" mass="10742">MYYEGIQRPGNVYYPRQGPMMSRGYSGYSGSYYDGSPDMRMAYQYNQPVPQPQMLYRQQPMQYSRFAHPYRQPCCCDACCDTCCESCCAPGCC</sequence>
<dbReference type="OrthoDB" id="2758285at2759"/>
<gene>
    <name evidence="1" type="ORF">OBBRIDRAFT_188504</name>
</gene>
<accession>A0A8E2AUL5</accession>
<reference evidence="1 2" key="1">
    <citation type="submission" date="2016-07" db="EMBL/GenBank/DDBJ databases">
        <title>Draft genome of the white-rot fungus Obba rivulosa 3A-2.</title>
        <authorList>
            <consortium name="DOE Joint Genome Institute"/>
            <person name="Miettinen O."/>
            <person name="Riley R."/>
            <person name="Acob R."/>
            <person name="Barry K."/>
            <person name="Cullen D."/>
            <person name="De Vries R."/>
            <person name="Hainaut M."/>
            <person name="Hatakka A."/>
            <person name="Henrissat B."/>
            <person name="Hilden K."/>
            <person name="Kuo R."/>
            <person name="Labutti K."/>
            <person name="Lipzen A."/>
            <person name="Makela M.R."/>
            <person name="Sandor L."/>
            <person name="Spatafora J.W."/>
            <person name="Grigoriev I.V."/>
            <person name="Hibbett D.S."/>
        </authorList>
    </citation>
    <scope>NUCLEOTIDE SEQUENCE [LARGE SCALE GENOMIC DNA]</scope>
    <source>
        <strain evidence="1 2">3A-2</strain>
    </source>
</reference>
<organism evidence="1 2">
    <name type="scientific">Obba rivulosa</name>
    <dbReference type="NCBI Taxonomy" id="1052685"/>
    <lineage>
        <taxon>Eukaryota</taxon>
        <taxon>Fungi</taxon>
        <taxon>Dikarya</taxon>
        <taxon>Basidiomycota</taxon>
        <taxon>Agaricomycotina</taxon>
        <taxon>Agaricomycetes</taxon>
        <taxon>Polyporales</taxon>
        <taxon>Gelatoporiaceae</taxon>
        <taxon>Obba</taxon>
    </lineage>
</organism>
<dbReference type="Proteomes" id="UP000250043">
    <property type="component" value="Unassembled WGS sequence"/>
</dbReference>
<evidence type="ECO:0000313" key="1">
    <source>
        <dbReference type="EMBL" id="OCH86977.1"/>
    </source>
</evidence>
<dbReference type="AlphaFoldDB" id="A0A8E2AUL5"/>
<dbReference type="EMBL" id="KV722504">
    <property type="protein sequence ID" value="OCH86977.1"/>
    <property type="molecule type" value="Genomic_DNA"/>
</dbReference>
<keyword evidence="2" id="KW-1185">Reference proteome</keyword>
<protein>
    <submittedName>
        <fullName evidence="1">Uncharacterized protein</fullName>
    </submittedName>
</protein>